<evidence type="ECO:0000256" key="1">
    <source>
        <dbReference type="ARBA" id="ARBA00004651"/>
    </source>
</evidence>
<feature type="transmembrane region" description="Helical" evidence="8">
    <location>
        <begin position="17"/>
        <end position="39"/>
    </location>
</feature>
<dbReference type="InterPro" id="IPR002549">
    <property type="entry name" value="AI-2E-like"/>
</dbReference>
<comment type="subcellular location">
    <subcellularLocation>
        <location evidence="1">Cell membrane</location>
        <topology evidence="1">Multi-pass membrane protein</topology>
    </subcellularLocation>
</comment>
<dbReference type="PANTHER" id="PTHR21716:SF53">
    <property type="entry name" value="PERMEASE PERM-RELATED"/>
    <property type="match status" value="1"/>
</dbReference>
<evidence type="ECO:0000256" key="4">
    <source>
        <dbReference type="ARBA" id="ARBA00022475"/>
    </source>
</evidence>
<name>A0A3B0C8G6_9FLAO</name>
<keyword evidence="3" id="KW-0813">Transport</keyword>
<feature type="transmembrane region" description="Helical" evidence="8">
    <location>
        <begin position="107"/>
        <end position="124"/>
    </location>
</feature>
<dbReference type="Pfam" id="PF01594">
    <property type="entry name" value="AI-2E_transport"/>
    <property type="match status" value="1"/>
</dbReference>
<keyword evidence="5 8" id="KW-0812">Transmembrane</keyword>
<keyword evidence="4" id="KW-1003">Cell membrane</keyword>
<dbReference type="AlphaFoldDB" id="A0A3B0C8G6"/>
<evidence type="ECO:0000256" key="8">
    <source>
        <dbReference type="SAM" id="Phobius"/>
    </source>
</evidence>
<keyword evidence="10" id="KW-1185">Reference proteome</keyword>
<evidence type="ECO:0000256" key="2">
    <source>
        <dbReference type="ARBA" id="ARBA00009773"/>
    </source>
</evidence>
<reference evidence="9 10" key="1">
    <citation type="submission" date="2018-10" db="EMBL/GenBank/DDBJ databases">
        <title>Ulvibacterium marinum gen. nov., sp. nov., a novel marine bacterium of the family Flavobacteriaceae, isolated from a culture of the green alga Ulva prolifera.</title>
        <authorList>
            <person name="Zhang Z."/>
        </authorList>
    </citation>
    <scope>NUCLEOTIDE SEQUENCE [LARGE SCALE GENOMIC DNA]</scope>
    <source>
        <strain evidence="9 10">CCMM003</strain>
    </source>
</reference>
<evidence type="ECO:0000256" key="6">
    <source>
        <dbReference type="ARBA" id="ARBA00022989"/>
    </source>
</evidence>
<dbReference type="PANTHER" id="PTHR21716">
    <property type="entry name" value="TRANSMEMBRANE PROTEIN"/>
    <property type="match status" value="1"/>
</dbReference>
<keyword evidence="6 8" id="KW-1133">Transmembrane helix</keyword>
<feature type="transmembrane region" description="Helical" evidence="8">
    <location>
        <begin position="186"/>
        <end position="209"/>
    </location>
</feature>
<organism evidence="9 10">
    <name type="scientific">Ulvibacterium marinum</name>
    <dbReference type="NCBI Taxonomy" id="2419782"/>
    <lineage>
        <taxon>Bacteria</taxon>
        <taxon>Pseudomonadati</taxon>
        <taxon>Bacteroidota</taxon>
        <taxon>Flavobacteriia</taxon>
        <taxon>Flavobacteriales</taxon>
        <taxon>Flavobacteriaceae</taxon>
        <taxon>Ulvibacterium</taxon>
    </lineage>
</organism>
<comment type="similarity">
    <text evidence="2">Belongs to the autoinducer-2 exporter (AI-2E) (TC 2.A.86) family.</text>
</comment>
<accession>A0A3B0C8G6</accession>
<evidence type="ECO:0000256" key="5">
    <source>
        <dbReference type="ARBA" id="ARBA00022692"/>
    </source>
</evidence>
<gene>
    <name evidence="9" type="ORF">D7Z94_18535</name>
</gene>
<comment type="caution">
    <text evidence="9">The sequence shown here is derived from an EMBL/GenBank/DDBJ whole genome shotgun (WGS) entry which is preliminary data.</text>
</comment>
<feature type="transmembrane region" description="Helical" evidence="8">
    <location>
        <begin position="257"/>
        <end position="281"/>
    </location>
</feature>
<evidence type="ECO:0000313" key="10">
    <source>
        <dbReference type="Proteomes" id="UP000276603"/>
    </source>
</evidence>
<protein>
    <submittedName>
        <fullName evidence="9">AI-2E family transporter</fullName>
    </submittedName>
</protein>
<dbReference type="GO" id="GO:0005886">
    <property type="term" value="C:plasma membrane"/>
    <property type="evidence" value="ECO:0007669"/>
    <property type="project" value="UniProtKB-SubCell"/>
</dbReference>
<evidence type="ECO:0000313" key="9">
    <source>
        <dbReference type="EMBL" id="RKN80227.1"/>
    </source>
</evidence>
<sequence length="333" mass="37835">MLKPVVSFLELKLHNRILAIFTSYLIAVVPLLTLLFFFFNQSRILFGKLPSAKERIGWLTDQFMDWLDQKFRLDPETSLGWVSENLNEALDIPMGLLQEGFQSGTTVLANIVLVVLMTYFILLYRTAFKNYILSQVNPERRGALEQLFGEVQKLTKRYMIGQGLVIIILGVLIGSGLWLIGVPYPFFWGFLAGFLEIIPYVGTTIGGILPFTYMLMISDTLWQPWAVLGLYVLIQQIEGNLISPNVMGPSIKINPLFIILGLFLGGIMWGISGMILALPILAISKEVFRSFDALAPLSYLMEDGLSRKSSIFMEELDHAKHRFFDFFLKEEQE</sequence>
<dbReference type="EMBL" id="RBCJ01000003">
    <property type="protein sequence ID" value="RKN80227.1"/>
    <property type="molecule type" value="Genomic_DNA"/>
</dbReference>
<keyword evidence="7 8" id="KW-0472">Membrane</keyword>
<evidence type="ECO:0000256" key="3">
    <source>
        <dbReference type="ARBA" id="ARBA00022448"/>
    </source>
</evidence>
<evidence type="ECO:0000256" key="7">
    <source>
        <dbReference type="ARBA" id="ARBA00023136"/>
    </source>
</evidence>
<dbReference type="Proteomes" id="UP000276603">
    <property type="component" value="Unassembled WGS sequence"/>
</dbReference>
<proteinExistence type="inferred from homology"/>
<feature type="transmembrane region" description="Helical" evidence="8">
    <location>
        <begin position="158"/>
        <end position="180"/>
    </location>
</feature>